<dbReference type="EMBL" id="CP040089">
    <property type="protein sequence ID" value="QGA79953.1"/>
    <property type="molecule type" value="Genomic_DNA"/>
</dbReference>
<evidence type="ECO:0000313" key="1">
    <source>
        <dbReference type="EMBL" id="QGA79953.1"/>
    </source>
</evidence>
<accession>A0A5Q0UEF1</accession>
<proteinExistence type="predicted"/>
<sequence length="428" mass="47066">MRKGVTPVVATVLLISVTVASAGTLYTLVEDAQNNAKTSSNEINFQEGDFRMESCWISNSKPKMQLRNYGTDAANVSTITPVIDGVIAENYSISKEIVDPQETFRLSFDQPVYRSSRIQLAGPGSNKDLGCSKFPIDKPKLEAGSIQISDTIDNGASETVEFENFYFNAAAVLFIGSDSGTGETDARVQELNRENMSLILENANGGSSPTETVNYLVAREGAYEINGVKFESRKTELNSSAVHRKDDGIGNYQGKKVEFKQDFSNPPTLFHSLNSYNNGNFMTTAVSGPDSDCQEIDCKPTKEGFDLEQEAADTGNTAAREEAGWIAVEEANRFEIEGLNAETGAFSDSSEDGLSQPRHTISYQQEYSQPPITIADGYSASGPDGYWTRTDGTQSKDTIEIYAQESYDDYHQNEVFSYISFEQEFTYP</sequence>
<dbReference type="InterPro" id="IPR013373">
    <property type="entry name" value="Flagellin/pilin_N_arc"/>
</dbReference>
<dbReference type="AlphaFoldDB" id="A0A5Q0UEF1"/>
<keyword evidence="2" id="KW-1185">Reference proteome</keyword>
<dbReference type="Proteomes" id="UP000377803">
    <property type="component" value="Chromosome"/>
</dbReference>
<gene>
    <name evidence="1" type="primary">mshQ</name>
    <name evidence="1" type="ORF">LC1Nh_0045</name>
</gene>
<keyword evidence="1" id="KW-0966">Cell projection</keyword>
<reference evidence="2" key="1">
    <citation type="submission" date="2019-05" db="EMBL/GenBank/DDBJ databases">
        <title>Candidatus Nanohalobium constans, a novel model system to study the DPANN nano-sized archaea: genomic and physiological characterization of a nanoarchaeon co-cultured with its chitinotrophic host.</title>
        <authorList>
            <person name="La Cono V."/>
            <person name="Arcadi E."/>
            <person name="Crisafi F."/>
            <person name="Denaro R."/>
            <person name="La Spada G."/>
            <person name="Messina E."/>
            <person name="Smedile F."/>
            <person name="Toshchakov S.V."/>
            <person name="Shevchenko M.A."/>
            <person name="Golyshin P.N."/>
            <person name="Golyshina O.V."/>
            <person name="Ferrer M."/>
            <person name="Rohde M."/>
            <person name="Mushegian A."/>
            <person name="Sorokin D.Y."/>
            <person name="Giuliano L."/>
            <person name="Yakimov M.M."/>
        </authorList>
    </citation>
    <scope>NUCLEOTIDE SEQUENCE [LARGE SCALE GENOMIC DNA]</scope>
    <source>
        <strain evidence="2">LC1Nh</strain>
    </source>
</reference>
<dbReference type="KEGG" id="ncon:LC1Nh_0045"/>
<organism evidence="1 2">
    <name type="scientific">Candidatus Nanohalobium constans</name>
    <dbReference type="NCBI Taxonomy" id="2565781"/>
    <lineage>
        <taxon>Archaea</taxon>
        <taxon>Candidatus Nanohalarchaeota</taxon>
        <taxon>Candidatus Nanohalobia</taxon>
        <taxon>Candidatus Nanohalobiales</taxon>
        <taxon>Candidatus Nanohalobiaceae</taxon>
        <taxon>Candidatus Nanohalobium</taxon>
    </lineage>
</organism>
<protein>
    <submittedName>
        <fullName evidence="1">Archaeal flagellin (Archaellin), FlaG/FlaF family</fullName>
    </submittedName>
</protein>
<dbReference type="GeneID" id="42364425"/>
<evidence type="ECO:0000313" key="2">
    <source>
        <dbReference type="Proteomes" id="UP000377803"/>
    </source>
</evidence>
<keyword evidence="1" id="KW-0282">Flagellum</keyword>
<keyword evidence="1" id="KW-0969">Cilium</keyword>
<dbReference type="RefSeq" id="WP_217907046.1">
    <property type="nucleotide sequence ID" value="NZ_CP040089.1"/>
</dbReference>
<name>A0A5Q0UEF1_9ARCH</name>
<dbReference type="NCBIfam" id="TIGR02537">
    <property type="entry name" value="arch_flag_Nterm"/>
    <property type="match status" value="1"/>
</dbReference>